<organism evidence="2">
    <name type="scientific">hydrothermal vent metagenome</name>
    <dbReference type="NCBI Taxonomy" id="652676"/>
    <lineage>
        <taxon>unclassified sequences</taxon>
        <taxon>metagenomes</taxon>
        <taxon>ecological metagenomes</taxon>
    </lineage>
</organism>
<evidence type="ECO:0000313" key="2">
    <source>
        <dbReference type="EMBL" id="CUS42397.1"/>
    </source>
</evidence>
<sequence length="337" mass="35068">MHSQFKKSAYCLVVAALVSACSGNSSSTNVATVIDVDPTTQLAQQTLAELGADLPAADAALSSDTPEGLWLINTSSKFDYEVTDSSDTTNYYQGRQLVLLSALETEGEYRFWACNIAHELDFTDITLTLADGTLSGSVEDSYNWSLIVTNNRSLSGSLQTDATGDGYSIAQNTRMVGVKVSDATSFTDAASEYAIGVDFTVGSASATFAELSDSLACVGASKGVGAGVVNSNTSISAVNYAEIMTLAGEKAAFSGDASTIGLNVTLVYDNTFSQDIISGQSDIYGEGTCDESDDACQSTATYAFEITATSDDQLAFSASGTDENGGEMSLDVSIEAN</sequence>
<name>A0A160TFY8_9ZZZZ</name>
<reference evidence="2" key="1">
    <citation type="submission" date="2015-10" db="EMBL/GenBank/DDBJ databases">
        <authorList>
            <person name="Gilbert D.G."/>
        </authorList>
    </citation>
    <scope>NUCLEOTIDE SEQUENCE</scope>
</reference>
<protein>
    <submittedName>
        <fullName evidence="2">Uncharacterized protein</fullName>
    </submittedName>
</protein>
<dbReference type="PROSITE" id="PS51257">
    <property type="entry name" value="PROKAR_LIPOPROTEIN"/>
    <property type="match status" value="1"/>
</dbReference>
<dbReference type="EMBL" id="CZQC01000065">
    <property type="protein sequence ID" value="CUS42397.1"/>
    <property type="molecule type" value="Genomic_DNA"/>
</dbReference>
<feature type="region of interest" description="Disordered" evidence="1">
    <location>
        <begin position="318"/>
        <end position="337"/>
    </location>
</feature>
<gene>
    <name evidence="2" type="ORF">MGWOODY_Tha2521</name>
</gene>
<dbReference type="AlphaFoldDB" id="A0A160TFY8"/>
<proteinExistence type="predicted"/>
<evidence type="ECO:0000256" key="1">
    <source>
        <dbReference type="SAM" id="MobiDB-lite"/>
    </source>
</evidence>
<accession>A0A160TFY8</accession>